<dbReference type="Proteomes" id="UP000499080">
    <property type="component" value="Unassembled WGS sequence"/>
</dbReference>
<protein>
    <submittedName>
        <fullName evidence="2">Transposable element Tcb1 transposase</fullName>
    </submittedName>
</protein>
<comment type="caution">
    <text evidence="2">The sequence shown here is derived from an EMBL/GenBank/DDBJ whole genome shotgun (WGS) entry which is preliminary data.</text>
</comment>
<accession>A0A4Y2EM83</accession>
<keyword evidence="3" id="KW-1185">Reference proteome</keyword>
<sequence>MDFFFLDGTGIFQDDNAKSHRALIIQNWFREHKDSFSHMNWPPQRADLNPIENLWDILEHRLRGGSFLPQSVQCLGAKLMQTWTIISAETIQNLIETVPRRMRAVIRVKGGPTKY</sequence>
<dbReference type="Gene3D" id="3.30.420.10">
    <property type="entry name" value="Ribonuclease H-like superfamily/Ribonuclease H"/>
    <property type="match status" value="1"/>
</dbReference>
<evidence type="ECO:0000313" key="2">
    <source>
        <dbReference type="EMBL" id="GBM30300.1"/>
    </source>
</evidence>
<dbReference type="InterPro" id="IPR038717">
    <property type="entry name" value="Tc1-like_DDE_dom"/>
</dbReference>
<dbReference type="Pfam" id="PF13358">
    <property type="entry name" value="DDE_3"/>
    <property type="match status" value="1"/>
</dbReference>
<dbReference type="EMBL" id="BGPR01000656">
    <property type="protein sequence ID" value="GBM30300.1"/>
    <property type="molecule type" value="Genomic_DNA"/>
</dbReference>
<gene>
    <name evidence="2" type="primary">TCB1_39</name>
    <name evidence="2" type="ORF">AVEN_52703_1</name>
</gene>
<organism evidence="2 3">
    <name type="scientific">Araneus ventricosus</name>
    <name type="common">Orbweaver spider</name>
    <name type="synonym">Epeira ventricosa</name>
    <dbReference type="NCBI Taxonomy" id="182803"/>
    <lineage>
        <taxon>Eukaryota</taxon>
        <taxon>Metazoa</taxon>
        <taxon>Ecdysozoa</taxon>
        <taxon>Arthropoda</taxon>
        <taxon>Chelicerata</taxon>
        <taxon>Arachnida</taxon>
        <taxon>Araneae</taxon>
        <taxon>Araneomorphae</taxon>
        <taxon>Entelegynae</taxon>
        <taxon>Araneoidea</taxon>
        <taxon>Araneidae</taxon>
        <taxon>Araneus</taxon>
    </lineage>
</organism>
<reference evidence="2 3" key="1">
    <citation type="journal article" date="2019" name="Sci. Rep.">
        <title>Orb-weaving spider Araneus ventricosus genome elucidates the spidroin gene catalogue.</title>
        <authorList>
            <person name="Kono N."/>
            <person name="Nakamura H."/>
            <person name="Ohtoshi R."/>
            <person name="Moran D.A.P."/>
            <person name="Shinohara A."/>
            <person name="Yoshida Y."/>
            <person name="Fujiwara M."/>
            <person name="Mori M."/>
            <person name="Tomita M."/>
            <person name="Arakawa K."/>
        </authorList>
    </citation>
    <scope>NUCLEOTIDE SEQUENCE [LARGE SCALE GENOMIC DNA]</scope>
</reference>
<dbReference type="AlphaFoldDB" id="A0A4Y2EM83"/>
<dbReference type="GO" id="GO:0003676">
    <property type="term" value="F:nucleic acid binding"/>
    <property type="evidence" value="ECO:0007669"/>
    <property type="project" value="InterPro"/>
</dbReference>
<dbReference type="InterPro" id="IPR036397">
    <property type="entry name" value="RNaseH_sf"/>
</dbReference>
<proteinExistence type="predicted"/>
<evidence type="ECO:0000313" key="3">
    <source>
        <dbReference type="Proteomes" id="UP000499080"/>
    </source>
</evidence>
<name>A0A4Y2EM83_ARAVE</name>
<feature type="domain" description="Tc1-like transposase DDE" evidence="1">
    <location>
        <begin position="15"/>
        <end position="65"/>
    </location>
</feature>
<dbReference type="OrthoDB" id="9996331at2759"/>
<evidence type="ECO:0000259" key="1">
    <source>
        <dbReference type="Pfam" id="PF13358"/>
    </source>
</evidence>